<accession>A0A432XYK5</accession>
<organism evidence="1 2">
    <name type="scientific">Idiomarina fontislapidosi</name>
    <dbReference type="NCBI Taxonomy" id="263723"/>
    <lineage>
        <taxon>Bacteria</taxon>
        <taxon>Pseudomonadati</taxon>
        <taxon>Pseudomonadota</taxon>
        <taxon>Gammaproteobacteria</taxon>
        <taxon>Alteromonadales</taxon>
        <taxon>Idiomarinaceae</taxon>
        <taxon>Idiomarina</taxon>
    </lineage>
</organism>
<dbReference type="InterPro" id="IPR027417">
    <property type="entry name" value="P-loop_NTPase"/>
</dbReference>
<reference evidence="2" key="1">
    <citation type="journal article" date="2018" name="Front. Microbiol.">
        <title>Genome-Based Analysis Reveals the Taxonomy and Diversity of the Family Idiomarinaceae.</title>
        <authorList>
            <person name="Liu Y."/>
            <person name="Lai Q."/>
            <person name="Shao Z."/>
        </authorList>
    </citation>
    <scope>NUCLEOTIDE SEQUENCE [LARGE SCALE GENOMIC DNA]</scope>
    <source>
        <strain evidence="2">F23</strain>
    </source>
</reference>
<proteinExistence type="predicted"/>
<dbReference type="SUPFAM" id="SSF52540">
    <property type="entry name" value="P-loop containing nucleoside triphosphate hydrolases"/>
    <property type="match status" value="1"/>
</dbReference>
<sequence>MKYSLNTECDFSELSSLTYVIATKRSGHHAFIEWMCSHLSDYLYLNNVNVNPDIERDKYQKPHIETDIDLDFADADDDVGNIHYKDAEVEHLMLSFENKAVKGVSRAGRLNSLAHLSERESVKTTAVLFLRDPINCLASIARYNEVNPNFKVSVEQQAEKWVALAKDFYAPEQVENLLDAKVKTVRYNDFIRNKVKVAHLLGNHVEQSTQRMSSLSRFGGGGDSKFGNAKTDMSVESLESRWQMLASPALLKEVFDDNSELRELSRRFYQGSKMSGAMKLGVETFLGSL</sequence>
<dbReference type="Proteomes" id="UP000287330">
    <property type="component" value="Unassembled WGS sequence"/>
</dbReference>
<dbReference type="Gene3D" id="3.40.50.300">
    <property type="entry name" value="P-loop containing nucleotide triphosphate hydrolases"/>
    <property type="match status" value="1"/>
</dbReference>
<comment type="caution">
    <text evidence="1">The sequence shown here is derived from an EMBL/GenBank/DDBJ whole genome shotgun (WGS) entry which is preliminary data.</text>
</comment>
<dbReference type="AlphaFoldDB" id="A0A432XYK5"/>
<evidence type="ECO:0008006" key="3">
    <source>
        <dbReference type="Google" id="ProtNLM"/>
    </source>
</evidence>
<name>A0A432XYK5_9GAMM</name>
<dbReference type="EMBL" id="PIPV01000005">
    <property type="protein sequence ID" value="RUO53723.1"/>
    <property type="molecule type" value="Genomic_DNA"/>
</dbReference>
<evidence type="ECO:0000313" key="2">
    <source>
        <dbReference type="Proteomes" id="UP000287330"/>
    </source>
</evidence>
<dbReference type="RefSeq" id="WP_110574402.1">
    <property type="nucleotide sequence ID" value="NZ_PIPV01000005.1"/>
</dbReference>
<protein>
    <recommendedName>
        <fullName evidence="3">Sulfotransferase domain-containing protein</fullName>
    </recommendedName>
</protein>
<gene>
    <name evidence="1" type="ORF">CWE25_07490</name>
</gene>
<keyword evidence="2" id="KW-1185">Reference proteome</keyword>
<dbReference type="OrthoDB" id="453470at2"/>
<evidence type="ECO:0000313" key="1">
    <source>
        <dbReference type="EMBL" id="RUO53723.1"/>
    </source>
</evidence>